<evidence type="ECO:0000256" key="1">
    <source>
        <dbReference type="SAM" id="Phobius"/>
    </source>
</evidence>
<keyword evidence="1" id="KW-1133">Transmembrane helix</keyword>
<accession>A0A1I1KYJ2</accession>
<dbReference type="Gene3D" id="3.30.70.1230">
    <property type="entry name" value="Nucleotide cyclase"/>
    <property type="match status" value="1"/>
</dbReference>
<dbReference type="RefSeq" id="WP_091983496.1">
    <property type="nucleotide sequence ID" value="NZ_FOLO01000013.1"/>
</dbReference>
<dbReference type="PANTHER" id="PTHR43081:SF1">
    <property type="entry name" value="ADENYLATE CYCLASE, TERMINAL-DIFFERENTIATION SPECIFIC"/>
    <property type="match status" value="1"/>
</dbReference>
<dbReference type="Pfam" id="PF05226">
    <property type="entry name" value="CHASE2"/>
    <property type="match status" value="1"/>
</dbReference>
<dbReference type="AlphaFoldDB" id="A0A1I1KYJ2"/>
<sequence>MPWVYSNLKKHKTAVMSGFTVTFLMMLLQYFVAENSAILQRINGLIYDIRLNSTLEVRNTDINIIILDIDEKSLEQEGRYPWSRVKIAKIINKLAEAGAVVVAFDVMFSEPERNYINSVINLLDDQPDTQNLIEQISPFMSKADADAIMAQSLSATDVVLGMAFQGDPKVKVGTLPPSVVTFDTPDMSTLHSHEFFGYTNNIPILQNNAPGIGFINSTPDPDNFIRTTSLIARYGNTFYPSLALEAAKLYTLADDIKVITANLKTSRSIVGIKLGRKVIPTDEYGRVLIPFKGGAKSYPYISATDLLNDQVDSNIFNSAIVFVGTSAIGHSDLRATPVGVQYPGVEIHANVIDGLLHPEFIPSVPDWWEAAIFMMLLIIGGSLSLLFPFLGPRSIAFFGVCVFASLILFDLYLWAVQKISLPLATSLFLSIALSVINIGIGYFKESGKRKQIKSIFDQYVPPAHIDKMLDDPNAINLSGQRKEMTVLFSDIRSFTTISENLTANELGSLLNRYFSPITKSIFEHKGTIDKYVGDMVMAFWNAPLNDENHVQNAINCAFQMLDITKDLGDIFAKEGLPEIKVGIGINTGEMNVGDMGSTYRRAYTVLGDAVNLGSRLESLTKFYGVELLVGETCVDLCPKMKFRQIDKVRVKGKNKAVSIFEPIPEFLADSEGVKNELKQYQAAYDTYLAQNWEQALKLFLKLHEKNKQRKLYSIYLQRIKELKNMPISNDWDGSFTHQNK</sequence>
<dbReference type="EMBL" id="FOLO01000013">
    <property type="protein sequence ID" value="SFC62470.1"/>
    <property type="molecule type" value="Genomic_DNA"/>
</dbReference>
<feature type="transmembrane region" description="Helical" evidence="1">
    <location>
        <begin position="421"/>
        <end position="443"/>
    </location>
</feature>
<dbReference type="GO" id="GO:0035556">
    <property type="term" value="P:intracellular signal transduction"/>
    <property type="evidence" value="ECO:0007669"/>
    <property type="project" value="InterPro"/>
</dbReference>
<proteinExistence type="predicted"/>
<protein>
    <submittedName>
        <fullName evidence="3">Adenylate cyclase</fullName>
    </submittedName>
</protein>
<evidence type="ECO:0000313" key="4">
    <source>
        <dbReference type="Proteomes" id="UP000198862"/>
    </source>
</evidence>
<dbReference type="InterPro" id="IPR029787">
    <property type="entry name" value="Nucleotide_cyclase"/>
</dbReference>
<dbReference type="Proteomes" id="UP000198862">
    <property type="component" value="Unassembled WGS sequence"/>
</dbReference>
<dbReference type="CDD" id="cd07302">
    <property type="entry name" value="CHD"/>
    <property type="match status" value="1"/>
</dbReference>
<dbReference type="SMART" id="SM01080">
    <property type="entry name" value="CHASE2"/>
    <property type="match status" value="1"/>
</dbReference>
<name>A0A1I1KYJ2_9GAMM</name>
<feature type="transmembrane region" description="Helical" evidence="1">
    <location>
        <begin position="394"/>
        <end position="415"/>
    </location>
</feature>
<feature type="domain" description="Guanylate cyclase" evidence="2">
    <location>
        <begin position="485"/>
        <end position="617"/>
    </location>
</feature>
<dbReference type="SMART" id="SM00044">
    <property type="entry name" value="CYCc"/>
    <property type="match status" value="1"/>
</dbReference>
<dbReference type="InterPro" id="IPR007890">
    <property type="entry name" value="CHASE2"/>
</dbReference>
<evidence type="ECO:0000259" key="2">
    <source>
        <dbReference type="PROSITE" id="PS50125"/>
    </source>
</evidence>
<dbReference type="SUPFAM" id="SSF55073">
    <property type="entry name" value="Nucleotide cyclase"/>
    <property type="match status" value="1"/>
</dbReference>
<dbReference type="PROSITE" id="PS50125">
    <property type="entry name" value="GUANYLATE_CYCLASE_2"/>
    <property type="match status" value="1"/>
</dbReference>
<dbReference type="GO" id="GO:0004016">
    <property type="term" value="F:adenylate cyclase activity"/>
    <property type="evidence" value="ECO:0007669"/>
    <property type="project" value="UniProtKB-ARBA"/>
</dbReference>
<reference evidence="3 4" key="1">
    <citation type="submission" date="2016-10" db="EMBL/GenBank/DDBJ databases">
        <authorList>
            <person name="de Groot N.N."/>
        </authorList>
    </citation>
    <scope>NUCLEOTIDE SEQUENCE [LARGE SCALE GENOMIC DNA]</scope>
    <source>
        <strain evidence="3 4">DSM 6059</strain>
    </source>
</reference>
<keyword evidence="4" id="KW-1185">Reference proteome</keyword>
<dbReference type="STRING" id="1123010.SAMN02745724_02141"/>
<keyword evidence="1" id="KW-0812">Transmembrane</keyword>
<dbReference type="OrthoDB" id="9806704at2"/>
<organism evidence="3 4">
    <name type="scientific">Pseudoalteromonas denitrificans DSM 6059</name>
    <dbReference type="NCBI Taxonomy" id="1123010"/>
    <lineage>
        <taxon>Bacteria</taxon>
        <taxon>Pseudomonadati</taxon>
        <taxon>Pseudomonadota</taxon>
        <taxon>Gammaproteobacteria</taxon>
        <taxon>Alteromonadales</taxon>
        <taxon>Pseudoalteromonadaceae</taxon>
        <taxon>Pseudoalteromonas</taxon>
    </lineage>
</organism>
<dbReference type="GO" id="GO:0006171">
    <property type="term" value="P:cAMP biosynthetic process"/>
    <property type="evidence" value="ECO:0007669"/>
    <property type="project" value="TreeGrafter"/>
</dbReference>
<dbReference type="InterPro" id="IPR050697">
    <property type="entry name" value="Adenylyl/Guanylyl_Cyclase_3/4"/>
</dbReference>
<dbReference type="Pfam" id="PF00211">
    <property type="entry name" value="Guanylate_cyc"/>
    <property type="match status" value="1"/>
</dbReference>
<evidence type="ECO:0000313" key="3">
    <source>
        <dbReference type="EMBL" id="SFC62470.1"/>
    </source>
</evidence>
<feature type="transmembrane region" description="Helical" evidence="1">
    <location>
        <begin position="367"/>
        <end position="387"/>
    </location>
</feature>
<keyword evidence="1" id="KW-0472">Membrane</keyword>
<dbReference type="PANTHER" id="PTHR43081">
    <property type="entry name" value="ADENYLATE CYCLASE, TERMINAL-DIFFERENTIATION SPECIFIC-RELATED"/>
    <property type="match status" value="1"/>
</dbReference>
<gene>
    <name evidence="3" type="ORF">SAMN02745724_02141</name>
</gene>
<feature type="transmembrane region" description="Helical" evidence="1">
    <location>
        <begin position="12"/>
        <end position="32"/>
    </location>
</feature>
<dbReference type="InterPro" id="IPR001054">
    <property type="entry name" value="A/G_cyclase"/>
</dbReference>